<feature type="region of interest" description="Disordered" evidence="1">
    <location>
        <begin position="122"/>
        <end position="175"/>
    </location>
</feature>
<feature type="region of interest" description="Disordered" evidence="1">
    <location>
        <begin position="1"/>
        <end position="44"/>
    </location>
</feature>
<dbReference type="PANTHER" id="PTHR15503">
    <property type="entry name" value="LDOC1 RELATED"/>
    <property type="match status" value="1"/>
</dbReference>
<protein>
    <recommendedName>
        <fullName evidence="3">Gag-pol polyprotein</fullName>
    </recommendedName>
</protein>
<evidence type="ECO:0000256" key="1">
    <source>
        <dbReference type="SAM" id="MobiDB-lite"/>
    </source>
</evidence>
<feature type="compositionally biased region" description="Polar residues" evidence="1">
    <location>
        <begin position="162"/>
        <end position="175"/>
    </location>
</feature>
<feature type="compositionally biased region" description="Basic and acidic residues" evidence="1">
    <location>
        <begin position="19"/>
        <end position="29"/>
    </location>
</feature>
<dbReference type="Pfam" id="PF08284">
    <property type="entry name" value="RVP_2"/>
    <property type="match status" value="1"/>
</dbReference>
<name>A0AAW2JGJ9_SESRA</name>
<dbReference type="InterPro" id="IPR032567">
    <property type="entry name" value="RTL1-rel"/>
</dbReference>
<organism evidence="2">
    <name type="scientific">Sesamum radiatum</name>
    <name type="common">Black benniseed</name>
    <dbReference type="NCBI Taxonomy" id="300843"/>
    <lineage>
        <taxon>Eukaryota</taxon>
        <taxon>Viridiplantae</taxon>
        <taxon>Streptophyta</taxon>
        <taxon>Embryophyta</taxon>
        <taxon>Tracheophyta</taxon>
        <taxon>Spermatophyta</taxon>
        <taxon>Magnoliopsida</taxon>
        <taxon>eudicotyledons</taxon>
        <taxon>Gunneridae</taxon>
        <taxon>Pentapetalae</taxon>
        <taxon>asterids</taxon>
        <taxon>lamiids</taxon>
        <taxon>Lamiales</taxon>
        <taxon>Pedaliaceae</taxon>
        <taxon>Sesamum</taxon>
    </lineage>
</organism>
<dbReference type="InterPro" id="IPR021109">
    <property type="entry name" value="Peptidase_aspartic_dom_sf"/>
</dbReference>
<sequence length="286" mass="30849">MEASGGNAAGPTKSLESVQGHDHASEHQGLEAQNRNAPQPEVNPFMKQFLEIIQRVAPQPQPQPQLQPQDAVIDKNYEIVRRQGAKVFAGTTDPTEAEEWLRNTERVLDRIECTPEQRLRDCPTWRDNARGSQTSGSSNVGENSQRASTNRGRGRGGRGSGNISTASIGQNGQPQPQARVYEITKEQAPMAPEVVTGSFSICSSSAHVLIDPGSTCSFISHDFASRVHASIEPLGHDLCVSMPAGGVILVNTIARSCPIMVEGVTLYADLAVINLKEFDVILGWTG</sequence>
<feature type="compositionally biased region" description="Polar residues" evidence="1">
    <location>
        <begin position="130"/>
        <end position="150"/>
    </location>
</feature>
<dbReference type="PANTHER" id="PTHR15503:SF42">
    <property type="entry name" value="ZINC FINGER, CCHC-TYPE, RETROTRANSPOSON GAG DOMAIN, ASPARTIC PEPTIDASE DOMAIN PROTEIN-RELATED"/>
    <property type="match status" value="1"/>
</dbReference>
<evidence type="ECO:0008006" key="3">
    <source>
        <dbReference type="Google" id="ProtNLM"/>
    </source>
</evidence>
<comment type="caution">
    <text evidence="2">The sequence shown here is derived from an EMBL/GenBank/DDBJ whole genome shotgun (WGS) entry which is preliminary data.</text>
</comment>
<gene>
    <name evidence="2" type="ORF">Sradi_6933800</name>
</gene>
<reference evidence="2" key="2">
    <citation type="journal article" date="2024" name="Plant">
        <title>Genomic evolution and insights into agronomic trait innovations of Sesamum species.</title>
        <authorList>
            <person name="Miao H."/>
            <person name="Wang L."/>
            <person name="Qu L."/>
            <person name="Liu H."/>
            <person name="Sun Y."/>
            <person name="Le M."/>
            <person name="Wang Q."/>
            <person name="Wei S."/>
            <person name="Zheng Y."/>
            <person name="Lin W."/>
            <person name="Duan Y."/>
            <person name="Cao H."/>
            <person name="Xiong S."/>
            <person name="Wang X."/>
            <person name="Wei L."/>
            <person name="Li C."/>
            <person name="Ma Q."/>
            <person name="Ju M."/>
            <person name="Zhao R."/>
            <person name="Li G."/>
            <person name="Mu C."/>
            <person name="Tian Q."/>
            <person name="Mei H."/>
            <person name="Zhang T."/>
            <person name="Gao T."/>
            <person name="Zhang H."/>
        </authorList>
    </citation>
    <scope>NUCLEOTIDE SEQUENCE</scope>
    <source>
        <strain evidence="2">G02</strain>
    </source>
</reference>
<proteinExistence type="predicted"/>
<dbReference type="AlphaFoldDB" id="A0AAW2JGJ9"/>
<dbReference type="Gene3D" id="2.40.70.10">
    <property type="entry name" value="Acid Proteases"/>
    <property type="match status" value="1"/>
</dbReference>
<evidence type="ECO:0000313" key="2">
    <source>
        <dbReference type="EMBL" id="KAL0293507.1"/>
    </source>
</evidence>
<accession>A0AAW2JGJ9</accession>
<dbReference type="CDD" id="cd00303">
    <property type="entry name" value="retropepsin_like"/>
    <property type="match status" value="1"/>
</dbReference>
<reference evidence="2" key="1">
    <citation type="submission" date="2020-06" db="EMBL/GenBank/DDBJ databases">
        <authorList>
            <person name="Li T."/>
            <person name="Hu X."/>
            <person name="Zhang T."/>
            <person name="Song X."/>
            <person name="Zhang H."/>
            <person name="Dai N."/>
            <person name="Sheng W."/>
            <person name="Hou X."/>
            <person name="Wei L."/>
        </authorList>
    </citation>
    <scope>NUCLEOTIDE SEQUENCE</scope>
    <source>
        <strain evidence="2">G02</strain>
        <tissue evidence="2">Leaf</tissue>
    </source>
</reference>
<dbReference type="EMBL" id="JACGWJ010000302">
    <property type="protein sequence ID" value="KAL0293507.1"/>
    <property type="molecule type" value="Genomic_DNA"/>
</dbReference>